<accession>A0A1T4V570</accession>
<dbReference type="GO" id="GO:0003887">
    <property type="term" value="F:DNA-directed DNA polymerase activity"/>
    <property type="evidence" value="ECO:0007669"/>
    <property type="project" value="TreeGrafter"/>
</dbReference>
<dbReference type="GO" id="GO:0042276">
    <property type="term" value="P:error-prone translesion synthesis"/>
    <property type="evidence" value="ECO:0007669"/>
    <property type="project" value="TreeGrafter"/>
</dbReference>
<dbReference type="Gene3D" id="3.30.70.270">
    <property type="match status" value="1"/>
</dbReference>
<gene>
    <name evidence="3" type="ORF">SAMN02745213_00790</name>
</gene>
<feature type="domain" description="UmuC" evidence="2">
    <location>
        <begin position="11"/>
        <end position="239"/>
    </location>
</feature>
<dbReference type="PROSITE" id="PS50173">
    <property type="entry name" value="UMUC"/>
    <property type="match status" value="1"/>
</dbReference>
<dbReference type="Proteomes" id="UP000242432">
    <property type="component" value="Unassembled WGS sequence"/>
</dbReference>
<dbReference type="InterPro" id="IPR017961">
    <property type="entry name" value="DNA_pol_Y-fam_little_finger"/>
</dbReference>
<dbReference type="GO" id="GO:0006281">
    <property type="term" value="P:DNA repair"/>
    <property type="evidence" value="ECO:0007669"/>
    <property type="project" value="InterPro"/>
</dbReference>
<sequence>MEKNTPDTPIYIAIDLKSFYASVECVDKGLDPIAVNLVVADAARSQNTICLAVSPSLKALGVPGRPRLFEVIQKVDEINRKRLNENNLKRFEGKSYYQKELEDNPSLAVDYIIAPPRMQRYMDYSTKIYDIYCSFIAPDDIDVYSIDEVFMEVSTYLHAYQCSPEELCIRILREVYNQTGLTATAGIGTNMFLAKIAMDVVAKKATPNEFGVRMASLTEESYRYTMWNHQPLSDFWSIGPGIEKRLKSIGIDTMGDLARCSLENEDLLYRVFGVRAEFLIDHAWGFETAKISDIKKIVRRRKSMSQGQVLPRSYTNAEGKIVIQEMAEQLCLDLMKEGLVCSKIVLDIGYDKNNHPNKSNSQLNNNFYTDQYGRIIPKPAHGTVSLPFPTVTFSVVNHAVLELYSKITVPYYNVRRLRVCAIELLDRDQLEGLRNKTPEPYQTDLFAMIDPRPQIEEPKIDKKKEEKEIKAQKAMIKIKEKYGKNAILKGNNFEKSATAIERNRQIGGHKA</sequence>
<dbReference type="Pfam" id="PF00817">
    <property type="entry name" value="IMS"/>
    <property type="match status" value="1"/>
</dbReference>
<dbReference type="InterPro" id="IPR050116">
    <property type="entry name" value="DNA_polymerase-Y"/>
</dbReference>
<dbReference type="InterPro" id="IPR043502">
    <property type="entry name" value="DNA/RNA_pol_sf"/>
</dbReference>
<evidence type="ECO:0000256" key="1">
    <source>
        <dbReference type="ARBA" id="ARBA00010945"/>
    </source>
</evidence>
<evidence type="ECO:0000313" key="4">
    <source>
        <dbReference type="Proteomes" id="UP000242432"/>
    </source>
</evidence>
<dbReference type="Gene3D" id="3.40.1170.60">
    <property type="match status" value="1"/>
</dbReference>
<dbReference type="RefSeq" id="WP_078928332.1">
    <property type="nucleotide sequence ID" value="NZ_FUXX01000009.1"/>
</dbReference>
<dbReference type="PANTHER" id="PTHR11076:SF35">
    <property type="entry name" value="DNA REPAIR PROTEIN HOMOLOG YOBH"/>
    <property type="match status" value="1"/>
</dbReference>
<dbReference type="SUPFAM" id="SSF56672">
    <property type="entry name" value="DNA/RNA polymerases"/>
    <property type="match status" value="1"/>
</dbReference>
<keyword evidence="4" id="KW-1185">Reference proteome</keyword>
<proteinExistence type="inferred from homology"/>
<reference evidence="4" key="1">
    <citation type="submission" date="2017-02" db="EMBL/GenBank/DDBJ databases">
        <authorList>
            <person name="Varghese N."/>
            <person name="Submissions S."/>
        </authorList>
    </citation>
    <scope>NUCLEOTIDE SEQUENCE [LARGE SCALE GENOMIC DNA]</scope>
    <source>
        <strain evidence="4">DSM 3072</strain>
    </source>
</reference>
<dbReference type="STRING" id="83771.SAMN02910357_01435"/>
<dbReference type="GO" id="GO:0009432">
    <property type="term" value="P:SOS response"/>
    <property type="evidence" value="ECO:0007669"/>
    <property type="project" value="TreeGrafter"/>
</dbReference>
<dbReference type="GO" id="GO:0005829">
    <property type="term" value="C:cytosol"/>
    <property type="evidence" value="ECO:0007669"/>
    <property type="project" value="TreeGrafter"/>
</dbReference>
<dbReference type="PANTHER" id="PTHR11076">
    <property type="entry name" value="DNA REPAIR POLYMERASE UMUC / TRANSFERASE FAMILY MEMBER"/>
    <property type="match status" value="1"/>
</dbReference>
<evidence type="ECO:0000259" key="2">
    <source>
        <dbReference type="PROSITE" id="PS50173"/>
    </source>
</evidence>
<comment type="similarity">
    <text evidence="1">Belongs to the DNA polymerase type-Y family.</text>
</comment>
<dbReference type="Pfam" id="PF11799">
    <property type="entry name" value="IMS_C"/>
    <property type="match status" value="1"/>
</dbReference>
<dbReference type="InterPro" id="IPR043128">
    <property type="entry name" value="Rev_trsase/Diguanyl_cyclase"/>
</dbReference>
<dbReference type="GO" id="GO:0003684">
    <property type="term" value="F:damaged DNA binding"/>
    <property type="evidence" value="ECO:0007669"/>
    <property type="project" value="InterPro"/>
</dbReference>
<evidence type="ECO:0000313" key="3">
    <source>
        <dbReference type="EMBL" id="SKA60024.1"/>
    </source>
</evidence>
<name>A0A1T4V570_9GAMM</name>
<dbReference type="EMBL" id="FUXX01000009">
    <property type="protein sequence ID" value="SKA60024.1"/>
    <property type="molecule type" value="Genomic_DNA"/>
</dbReference>
<dbReference type="AlphaFoldDB" id="A0A1T4V570"/>
<organism evidence="3 4">
    <name type="scientific">Succinivibrio dextrinosolvens DSM 3072</name>
    <dbReference type="NCBI Taxonomy" id="1123324"/>
    <lineage>
        <taxon>Bacteria</taxon>
        <taxon>Pseudomonadati</taxon>
        <taxon>Pseudomonadota</taxon>
        <taxon>Gammaproteobacteria</taxon>
        <taxon>Aeromonadales</taxon>
        <taxon>Succinivibrionaceae</taxon>
        <taxon>Succinivibrio</taxon>
    </lineage>
</organism>
<dbReference type="Gene3D" id="1.10.150.20">
    <property type="entry name" value="5' to 3' exonuclease, C-terminal subdomain"/>
    <property type="match status" value="1"/>
</dbReference>
<dbReference type="InterPro" id="IPR001126">
    <property type="entry name" value="UmuC"/>
</dbReference>
<protein>
    <submittedName>
        <fullName evidence="3">DNA polymerase V</fullName>
    </submittedName>
</protein>